<keyword evidence="2" id="KW-1185">Reference proteome</keyword>
<evidence type="ECO:0000313" key="1">
    <source>
        <dbReference type="EMBL" id="MEI7100840.1"/>
    </source>
</evidence>
<gene>
    <name evidence="1" type="ORF">WCT63_00045</name>
</gene>
<comment type="caution">
    <text evidence="1">The sequence shown here is derived from an EMBL/GenBank/DDBJ whole genome shotgun (WGS) entry which is preliminary data.</text>
</comment>
<name>A0ABU8JRN6_9GAMM</name>
<protein>
    <submittedName>
        <fullName evidence="1">Uncharacterized protein</fullName>
    </submittedName>
</protein>
<sequence length="295" mass="34276">MGRTSGAKNIVSFQDRNLVETTDTLAIRHLTKRPEQTPLEQFKSLLSHQKNYLAWIDSRHKELQGIKKKLSPGIRGPKDDIYKKYRWYSEQTTLLEAINGFEVFYKTTFIALAKSLRRYIPTSQLKGMVDAKVLWAAEGQVSFAALIFEHQLYHDFEKIDEASNMLVKKRRYSPNDIKSSLRPRLLALQAIFQIRHTISHNQGLVTQSDKAKLISLGYEANIGEVIDPSKNHLGHSVRDLLLKEADDFTKWLLDNCATYLKERHEKNEIKLEKKLKKRIERKIGESDELNKLTWQ</sequence>
<organism evidence="1 2">
    <name type="scientific">Pectobacterium versatile</name>
    <dbReference type="NCBI Taxonomy" id="2488639"/>
    <lineage>
        <taxon>Bacteria</taxon>
        <taxon>Pseudomonadati</taxon>
        <taxon>Pseudomonadota</taxon>
        <taxon>Gammaproteobacteria</taxon>
        <taxon>Enterobacterales</taxon>
        <taxon>Pectobacteriaceae</taxon>
        <taxon>Pectobacterium</taxon>
    </lineage>
</organism>
<evidence type="ECO:0000313" key="2">
    <source>
        <dbReference type="Proteomes" id="UP001313132"/>
    </source>
</evidence>
<reference evidence="1 2" key="1">
    <citation type="submission" date="2024-03" db="EMBL/GenBank/DDBJ databases">
        <title>Analysis of soft rot Pectobacteriaceae population diversity in US potato growing regions between 2016 and 2022.</title>
        <authorList>
            <person name="Ma X."/>
            <person name="Zhang X."/>
            <person name="Stodghill P."/>
            <person name="Rioux R."/>
            <person name="Babler B."/>
            <person name="Shrestha S."/>
            <person name="Babler B."/>
            <person name="Rivedal H."/>
            <person name="Frost K."/>
            <person name="Hao J."/>
            <person name="Secor G."/>
            <person name="Swingle B."/>
        </authorList>
    </citation>
    <scope>NUCLEOTIDE SEQUENCE [LARGE SCALE GENOMIC DNA]</scope>
    <source>
        <strain evidence="1 2">UMSS2</strain>
    </source>
</reference>
<dbReference type="EMBL" id="JBBBON010000001">
    <property type="protein sequence ID" value="MEI7100840.1"/>
    <property type="molecule type" value="Genomic_DNA"/>
</dbReference>
<proteinExistence type="predicted"/>
<dbReference type="Proteomes" id="UP001313132">
    <property type="component" value="Unassembled WGS sequence"/>
</dbReference>
<dbReference type="GeneID" id="93392494"/>
<dbReference type="RefSeq" id="WP_206428385.1">
    <property type="nucleotide sequence ID" value="NZ_CP034276.1"/>
</dbReference>
<accession>A0ABU8JRN6</accession>